<accession>A0A316ADS2</accession>
<keyword evidence="2 6" id="KW-0808">Transferase</keyword>
<feature type="binding site" evidence="6">
    <location>
        <position position="113"/>
    </location>
    <ligand>
        <name>Mg(2+)</name>
        <dbReference type="ChEBI" id="CHEBI:18420"/>
        <note>catalytic</note>
    </ligand>
</feature>
<reference evidence="9" key="1">
    <citation type="submission" date="2017-07" db="EMBL/GenBank/DDBJ databases">
        <authorList>
            <person name="Varghese N."/>
            <person name="Submissions S."/>
        </authorList>
    </citation>
    <scope>NUCLEOTIDE SEQUENCE [LARGE SCALE GENOMIC DNA]</scope>
    <source>
        <strain evidence="9">NLAE-zl-C134</strain>
    </source>
</reference>
<dbReference type="Gene3D" id="3.40.50.450">
    <property type="match status" value="1"/>
</dbReference>
<evidence type="ECO:0000256" key="4">
    <source>
        <dbReference type="ARBA" id="ARBA00022777"/>
    </source>
</evidence>
<feature type="site" description="Important for catalytic activity and substrate specificity; stabilizes the transition state when the phosphoryl donor is PPi; prevents ATP from binding by mimicking the alpha-phosphate group of ATP" evidence="6">
    <location>
        <position position="114"/>
    </location>
</feature>
<dbReference type="EMBL" id="UHJJ01000015">
    <property type="protein sequence ID" value="SUQ15690.1"/>
    <property type="molecule type" value="Genomic_DNA"/>
</dbReference>
<dbReference type="PIRSF" id="PIRSF036483">
    <property type="entry name" value="PFK_XF0274"/>
    <property type="match status" value="1"/>
</dbReference>
<dbReference type="Proteomes" id="UP000254051">
    <property type="component" value="Unassembled WGS sequence"/>
</dbReference>
<dbReference type="InterPro" id="IPR011404">
    <property type="entry name" value="PPi-PFK"/>
</dbReference>
<comment type="subunit">
    <text evidence="6">Homodimer.</text>
</comment>
<feature type="site" description="Important for catalytic activity; stabilizes the transition state when the phosphoryl donor is PPi" evidence="6">
    <location>
        <position position="141"/>
    </location>
</feature>
<feature type="domain" description="Phosphofructokinase" evidence="7">
    <location>
        <begin position="3"/>
        <end position="325"/>
    </location>
</feature>
<organism evidence="8 9">
    <name type="scientific">Faecalicatena contorta</name>
    <dbReference type="NCBI Taxonomy" id="39482"/>
    <lineage>
        <taxon>Bacteria</taxon>
        <taxon>Bacillati</taxon>
        <taxon>Bacillota</taxon>
        <taxon>Clostridia</taxon>
        <taxon>Lachnospirales</taxon>
        <taxon>Lachnospiraceae</taxon>
        <taxon>Faecalicatena</taxon>
    </lineage>
</organism>
<protein>
    <recommendedName>
        <fullName evidence="6">Pyrophosphate--fructose 6-phosphate 1-phosphotransferase</fullName>
        <ecNumber evidence="6">2.7.1.90</ecNumber>
    </recommendedName>
    <alternativeName>
        <fullName evidence="6">6-phosphofructokinase, pyrophosphate dependent</fullName>
    </alternativeName>
    <alternativeName>
        <fullName evidence="6">PPi-dependent phosphofructokinase</fullName>
        <shortName evidence="6">PPi-PFK</shortName>
    </alternativeName>
    <alternativeName>
        <fullName evidence="6">Pyrophosphate-dependent 6-phosphofructose-1-kinase</fullName>
    </alternativeName>
</protein>
<dbReference type="AlphaFoldDB" id="A0A316ADS2"/>
<dbReference type="PANTHER" id="PTHR45770">
    <property type="entry name" value="ATP-DEPENDENT 6-PHOSPHOFRUCTOKINASE 1"/>
    <property type="match status" value="1"/>
</dbReference>
<dbReference type="HAMAP" id="MF_01978">
    <property type="entry name" value="Phosphofructokinase_II_B2"/>
    <property type="match status" value="1"/>
</dbReference>
<feature type="binding site" evidence="6">
    <location>
        <position position="11"/>
    </location>
    <ligand>
        <name>diphosphate</name>
        <dbReference type="ChEBI" id="CHEBI:33019"/>
    </ligand>
</feature>
<feature type="binding site" evidence="6">
    <location>
        <begin position="188"/>
        <end position="190"/>
    </location>
    <ligand>
        <name>substrate</name>
    </ligand>
</feature>
<comment type="activity regulation">
    <text evidence="6">Non-allosteric.</text>
</comment>
<comment type="catalytic activity">
    <reaction evidence="6">
        <text>beta-D-fructose 6-phosphate + diphosphate = beta-D-fructose 1,6-bisphosphate + phosphate + H(+)</text>
        <dbReference type="Rhea" id="RHEA:13613"/>
        <dbReference type="ChEBI" id="CHEBI:15378"/>
        <dbReference type="ChEBI" id="CHEBI:32966"/>
        <dbReference type="ChEBI" id="CHEBI:33019"/>
        <dbReference type="ChEBI" id="CHEBI:43474"/>
        <dbReference type="ChEBI" id="CHEBI:57634"/>
        <dbReference type="EC" id="2.7.1.90"/>
    </reaction>
</comment>
<comment type="function">
    <text evidence="6">Catalyzes the phosphorylation of D-fructose 6-phosphate, the first committing step of glycolysis. Uses inorganic phosphate (PPi) as phosphoryl donor instead of ATP like common ATP-dependent phosphofructokinases (ATP-PFKs), which renders the reaction reversible, and can thus function both in glycolysis and gluconeogenesis. Consistently, PPi-PFK can replace the enzymes of both the forward (ATP-PFK) and reverse (fructose-bisphosphatase (FBPase)) reactions.</text>
</comment>
<evidence type="ECO:0000259" key="7">
    <source>
        <dbReference type="Pfam" id="PF00365"/>
    </source>
</evidence>
<dbReference type="InterPro" id="IPR050929">
    <property type="entry name" value="PFKA"/>
</dbReference>
<keyword evidence="3 6" id="KW-0479">Metal-binding</keyword>
<comment type="similarity">
    <text evidence="6">Belongs to the phosphofructokinase type A (PFKA) family. PPi-dependent PFK group II subfamily. Clade 'B2' sub-subfamily.</text>
</comment>
<evidence type="ECO:0000313" key="9">
    <source>
        <dbReference type="Proteomes" id="UP000254051"/>
    </source>
</evidence>
<dbReference type="Pfam" id="PF00365">
    <property type="entry name" value="PFK"/>
    <property type="match status" value="1"/>
</dbReference>
<dbReference type="InterPro" id="IPR035966">
    <property type="entry name" value="PKF_sf"/>
</dbReference>
<evidence type="ECO:0000256" key="3">
    <source>
        <dbReference type="ARBA" id="ARBA00022723"/>
    </source>
</evidence>
<dbReference type="GO" id="GO:0047334">
    <property type="term" value="F:diphosphate-fructose-6-phosphate 1-phosphotransferase activity"/>
    <property type="evidence" value="ECO:0007669"/>
    <property type="project" value="UniProtKB-EC"/>
</dbReference>
<dbReference type="OrthoDB" id="9802503at2"/>
<dbReference type="GO" id="GO:0005737">
    <property type="term" value="C:cytoplasm"/>
    <property type="evidence" value="ECO:0007669"/>
    <property type="project" value="UniProtKB-SubCell"/>
</dbReference>
<evidence type="ECO:0000313" key="8">
    <source>
        <dbReference type="EMBL" id="SUQ15690.1"/>
    </source>
</evidence>
<keyword evidence="4 6" id="KW-0418">Kinase</keyword>
<keyword evidence="6" id="KW-0324">Glycolysis</keyword>
<dbReference type="GO" id="GO:0046872">
    <property type="term" value="F:metal ion binding"/>
    <property type="evidence" value="ECO:0007669"/>
    <property type="project" value="UniProtKB-KW"/>
</dbReference>
<name>A0A316ADS2_9FIRM</name>
<dbReference type="GO" id="GO:0006002">
    <property type="term" value="P:fructose 6-phosphate metabolic process"/>
    <property type="evidence" value="ECO:0007669"/>
    <property type="project" value="InterPro"/>
</dbReference>
<dbReference type="EC" id="2.7.1.90" evidence="6"/>
<dbReference type="PRINTS" id="PR00476">
    <property type="entry name" value="PHFRCTKINASE"/>
</dbReference>
<comment type="subcellular location">
    <subcellularLocation>
        <location evidence="6">Cytoplasm</location>
    </subcellularLocation>
</comment>
<sequence length="407" mass="44093">MKNIMIAQSGGPTAAINATVAGAISVALSSSEVGKIYGAQNGIQGVLNETFIDLKEKIRSSQELELLSHTPAAALGSCRLKLKDLKKDETQFEKIIDIFKKYGINCFIYIGGNDSMDTVDKLSQYCAAKNISDIIVVGAPKTVDNDLVGTDHCPGFGSAAKYIGVTFSELERDCHVYKTKAVTIVEVMGRNAGWLTAASSLARINGAKGPDLIYLCEPVFSTEQFIADVKAKLERQDAVLVAVSEGIMDENGKYISEQVQSGMLDAFGHAYTSGSAKVLEELVREKVGCKVRSIELNLMQRCAGHIASATDITESKMLGMKACQCALEGQNGVMAAIVRKSDSPYVVEYTAVPVNQVSNKEKKVPDEFINEHKNDVTPEMVAYLLPLIQGEVNQEYVNGIPKQIELY</sequence>
<proteinExistence type="inferred from homology"/>
<evidence type="ECO:0000256" key="5">
    <source>
        <dbReference type="ARBA" id="ARBA00022842"/>
    </source>
</evidence>
<dbReference type="InterPro" id="IPR022953">
    <property type="entry name" value="ATP_PFK"/>
</dbReference>
<dbReference type="GO" id="GO:0003872">
    <property type="term" value="F:6-phosphofructokinase activity"/>
    <property type="evidence" value="ECO:0007669"/>
    <property type="project" value="UniProtKB-UniRule"/>
</dbReference>
<feature type="binding site" evidence="6">
    <location>
        <begin position="142"/>
        <end position="144"/>
    </location>
    <ligand>
        <name>substrate</name>
    </ligand>
</feature>
<feature type="binding site" evidence="6">
    <location>
        <position position="245"/>
    </location>
    <ligand>
        <name>substrate</name>
    </ligand>
</feature>
<dbReference type="SUPFAM" id="SSF53784">
    <property type="entry name" value="Phosphofructokinase"/>
    <property type="match status" value="1"/>
</dbReference>
<dbReference type="NCBIfam" id="NF010675">
    <property type="entry name" value="PRK14072.1"/>
    <property type="match status" value="1"/>
</dbReference>
<evidence type="ECO:0000256" key="6">
    <source>
        <dbReference type="HAMAP-Rule" id="MF_01978"/>
    </source>
</evidence>
<comment type="caution">
    <text evidence="6">Lacks conserved residue(s) required for the propagation of feature annotation.</text>
</comment>
<dbReference type="InterPro" id="IPR000023">
    <property type="entry name" value="Phosphofructokinase_dom"/>
</dbReference>
<feature type="active site" description="Proton acceptor" evidence="6">
    <location>
        <position position="144"/>
    </location>
</feature>
<dbReference type="Gene3D" id="3.40.50.460">
    <property type="entry name" value="Phosphofructokinase domain"/>
    <property type="match status" value="1"/>
</dbReference>
<comment type="pathway">
    <text evidence="6">Carbohydrate degradation; glycolysis; D-glyceraldehyde 3-phosphate and glycerone phosphate from D-glucose: step 3/4.</text>
</comment>
<keyword evidence="9" id="KW-1185">Reference proteome</keyword>
<dbReference type="RefSeq" id="WP_109713749.1">
    <property type="nucleotide sequence ID" value="NZ_QGDS01000015.1"/>
</dbReference>
<evidence type="ECO:0000256" key="2">
    <source>
        <dbReference type="ARBA" id="ARBA00022679"/>
    </source>
</evidence>
<dbReference type="UniPathway" id="UPA00109">
    <property type="reaction ID" value="UER00182"/>
</dbReference>
<gene>
    <name evidence="6" type="primary">pfp</name>
    <name evidence="8" type="ORF">SAMN05216529_11546</name>
</gene>
<keyword evidence="5 6" id="KW-0460">Magnesium</keyword>
<comment type="cofactor">
    <cofactor evidence="1 6">
        <name>Mg(2+)</name>
        <dbReference type="ChEBI" id="CHEBI:18420"/>
    </cofactor>
</comment>
<keyword evidence="6" id="KW-0963">Cytoplasm</keyword>
<evidence type="ECO:0000256" key="1">
    <source>
        <dbReference type="ARBA" id="ARBA00001946"/>
    </source>
</evidence>